<evidence type="ECO:0000313" key="2">
    <source>
        <dbReference type="EMBL" id="OFJ51867.1"/>
    </source>
</evidence>
<dbReference type="RefSeq" id="WP_070354936.1">
    <property type="nucleotide sequence ID" value="NZ_MCHX01000054.1"/>
</dbReference>
<dbReference type="AlphaFoldDB" id="A0A1E8Q0C2"/>
<protein>
    <submittedName>
        <fullName evidence="2">Uncharacterized protein</fullName>
    </submittedName>
</protein>
<dbReference type="EMBL" id="MCHX01000054">
    <property type="protein sequence ID" value="OFJ51867.1"/>
    <property type="molecule type" value="Genomic_DNA"/>
</dbReference>
<evidence type="ECO:0000313" key="3">
    <source>
        <dbReference type="Proteomes" id="UP000178953"/>
    </source>
</evidence>
<reference evidence="2 3" key="1">
    <citation type="submission" date="2016-09" db="EMBL/GenBank/DDBJ databases">
        <title>genome sequence of Mycobacterium sp. 739 SCH.</title>
        <authorList>
            <person name="Greninger A.L."/>
            <person name="Qin X."/>
            <person name="Jerome K."/>
            <person name="Vora S."/>
            <person name="Quinn K."/>
        </authorList>
    </citation>
    <scope>NUCLEOTIDE SEQUENCE [LARGE SCALE GENOMIC DNA]</scope>
    <source>
        <strain evidence="2 3">SCH</strain>
    </source>
</reference>
<feature type="region of interest" description="Disordered" evidence="1">
    <location>
        <begin position="29"/>
        <end position="48"/>
    </location>
</feature>
<feature type="compositionally biased region" description="Basic and acidic residues" evidence="1">
    <location>
        <begin position="39"/>
        <end position="48"/>
    </location>
</feature>
<accession>A0A1E8Q0C2</accession>
<name>A0A1E8Q0C2_9MYCO</name>
<evidence type="ECO:0000256" key="1">
    <source>
        <dbReference type="SAM" id="MobiDB-lite"/>
    </source>
</evidence>
<gene>
    <name evidence="2" type="ORF">BEL07_20630</name>
</gene>
<sequence>MQKGTLYMDYGLWLLTDPTGRITLTGWAETSAAGPDPDAPGRTDHWPTYDLCESRDQLPARLQELGLDLAPGADLNDLDKAWDVNLRHPDIAALKSALDRQRTAQ</sequence>
<proteinExistence type="predicted"/>
<keyword evidence="3" id="KW-1185">Reference proteome</keyword>
<organism evidence="2 3">
    <name type="scientific">Mycolicibacterium grossiae</name>
    <dbReference type="NCBI Taxonomy" id="1552759"/>
    <lineage>
        <taxon>Bacteria</taxon>
        <taxon>Bacillati</taxon>
        <taxon>Actinomycetota</taxon>
        <taxon>Actinomycetes</taxon>
        <taxon>Mycobacteriales</taxon>
        <taxon>Mycobacteriaceae</taxon>
        <taxon>Mycolicibacterium</taxon>
    </lineage>
</organism>
<dbReference type="Proteomes" id="UP000178953">
    <property type="component" value="Unassembled WGS sequence"/>
</dbReference>
<comment type="caution">
    <text evidence="2">The sequence shown here is derived from an EMBL/GenBank/DDBJ whole genome shotgun (WGS) entry which is preliminary data.</text>
</comment>